<feature type="chain" id="PRO_5045435461" description="DUF1311 domain-containing protein" evidence="5">
    <location>
        <begin position="24"/>
        <end position="210"/>
    </location>
</feature>
<dbReference type="PANTHER" id="PTHR37549:SF1">
    <property type="entry name" value="LIPOPROTEIN LPRI"/>
    <property type="match status" value="1"/>
</dbReference>
<dbReference type="PANTHER" id="PTHR37549">
    <property type="entry name" value="LIPOPROTEIN LPRI"/>
    <property type="match status" value="1"/>
</dbReference>
<evidence type="ECO:0000256" key="3">
    <source>
        <dbReference type="ARBA" id="ARBA00023139"/>
    </source>
</evidence>
<dbReference type="SUPFAM" id="SSF141488">
    <property type="entry name" value="YdhA-like"/>
    <property type="match status" value="1"/>
</dbReference>
<dbReference type="RefSeq" id="WP_167692941.1">
    <property type="nucleotide sequence ID" value="NZ_CP020472.1"/>
</dbReference>
<dbReference type="InterPro" id="IPR018660">
    <property type="entry name" value="MliC"/>
</dbReference>
<evidence type="ECO:0000313" key="8">
    <source>
        <dbReference type="EMBL" id="ARD23764.1"/>
    </source>
</evidence>
<keyword evidence="1 5" id="KW-0732">Signal</keyword>
<evidence type="ECO:0000259" key="7">
    <source>
        <dbReference type="Pfam" id="PF09864"/>
    </source>
</evidence>
<dbReference type="EMBL" id="CP020472">
    <property type="protein sequence ID" value="ARD23764.1"/>
    <property type="molecule type" value="Genomic_DNA"/>
</dbReference>
<keyword evidence="2" id="KW-0472">Membrane</keyword>
<reference evidence="8 9" key="1">
    <citation type="submission" date="2017-03" db="EMBL/GenBank/DDBJ databases">
        <title>Genome sequencing of Shewanella japonica KCTC 22435.</title>
        <authorList>
            <person name="Kim K.M."/>
        </authorList>
    </citation>
    <scope>NUCLEOTIDE SEQUENCE [LARGE SCALE GENOMIC DNA]</scope>
    <source>
        <strain evidence="8 9">KCTC 22435</strain>
    </source>
</reference>
<dbReference type="Gene3D" id="2.40.128.200">
    <property type="match status" value="1"/>
</dbReference>
<sequence length="210" mass="23618">MRIQISASIICLLLLLPYQSALAEEPVMPSFDCQQAQGQVEELICQDSLLASLDVEINEMFTKLKSQTSNDELSQLKAFQRGWIKGRNDCWKAENIKSCVQDSYESRLTELQIAAGEFEIPEPIQYLCGETANGNLTKITAYFYNDTTIPAAMLTVSPKSQYLKTTNFALLTRTASGAKYQGQNFSFWTHQGEAIFSQFEQADLNCITHE</sequence>
<evidence type="ECO:0000256" key="5">
    <source>
        <dbReference type="SAM" id="SignalP"/>
    </source>
</evidence>
<feature type="domain" description="Lysozyme inhibitor LprI-like N-terminal" evidence="6">
    <location>
        <begin position="34"/>
        <end position="111"/>
    </location>
</feature>
<feature type="signal peptide" evidence="5">
    <location>
        <begin position="1"/>
        <end position="23"/>
    </location>
</feature>
<accession>A0ABN4YPZ5</accession>
<dbReference type="InterPro" id="IPR052755">
    <property type="entry name" value="Lysozyme_Inhibitor_LprI"/>
</dbReference>
<name>A0ABN4YPZ5_9GAMM</name>
<proteinExistence type="predicted"/>
<organism evidence="8 9">
    <name type="scientific">Shewanella japonica</name>
    <dbReference type="NCBI Taxonomy" id="93973"/>
    <lineage>
        <taxon>Bacteria</taxon>
        <taxon>Pseudomonadati</taxon>
        <taxon>Pseudomonadota</taxon>
        <taxon>Gammaproteobacteria</taxon>
        <taxon>Alteromonadales</taxon>
        <taxon>Shewanellaceae</taxon>
        <taxon>Shewanella</taxon>
    </lineage>
</organism>
<evidence type="ECO:0008006" key="10">
    <source>
        <dbReference type="Google" id="ProtNLM"/>
    </source>
</evidence>
<keyword evidence="3" id="KW-0564">Palmitate</keyword>
<evidence type="ECO:0000256" key="2">
    <source>
        <dbReference type="ARBA" id="ARBA00023136"/>
    </source>
</evidence>
<feature type="domain" description="C-type lysozyme inhibitor" evidence="7">
    <location>
        <begin position="127"/>
        <end position="203"/>
    </location>
</feature>
<dbReference type="Pfam" id="PF09864">
    <property type="entry name" value="MliC"/>
    <property type="match status" value="1"/>
</dbReference>
<dbReference type="InterPro" id="IPR009739">
    <property type="entry name" value="LprI-like_N"/>
</dbReference>
<keyword evidence="9" id="KW-1185">Reference proteome</keyword>
<dbReference type="Pfam" id="PF07007">
    <property type="entry name" value="LprI"/>
    <property type="match status" value="1"/>
</dbReference>
<evidence type="ECO:0000313" key="9">
    <source>
        <dbReference type="Proteomes" id="UP000191820"/>
    </source>
</evidence>
<dbReference type="InterPro" id="IPR036328">
    <property type="entry name" value="MliC_sf"/>
</dbReference>
<gene>
    <name evidence="8" type="ORF">SJ2017_3515</name>
</gene>
<protein>
    <recommendedName>
        <fullName evidence="10">DUF1311 domain-containing protein</fullName>
    </recommendedName>
</protein>
<evidence type="ECO:0000259" key="6">
    <source>
        <dbReference type="Pfam" id="PF07007"/>
    </source>
</evidence>
<evidence type="ECO:0000256" key="4">
    <source>
        <dbReference type="ARBA" id="ARBA00023288"/>
    </source>
</evidence>
<evidence type="ECO:0000256" key="1">
    <source>
        <dbReference type="ARBA" id="ARBA00022729"/>
    </source>
</evidence>
<dbReference type="Gene3D" id="1.20.1270.180">
    <property type="match status" value="1"/>
</dbReference>
<dbReference type="Proteomes" id="UP000191820">
    <property type="component" value="Chromosome"/>
</dbReference>
<keyword evidence="4" id="KW-0449">Lipoprotein</keyword>